<keyword evidence="2" id="KW-1185">Reference proteome</keyword>
<evidence type="ECO:0000313" key="1">
    <source>
        <dbReference type="EMBL" id="SFV32201.1"/>
    </source>
</evidence>
<accession>A0A1I7NC33</accession>
<dbReference type="OrthoDB" id="8393456at2"/>
<evidence type="ECO:0000313" key="2">
    <source>
        <dbReference type="Proteomes" id="UP000199074"/>
    </source>
</evidence>
<dbReference type="EMBL" id="FPCK01000001">
    <property type="protein sequence ID" value="SFV32201.1"/>
    <property type="molecule type" value="Genomic_DNA"/>
</dbReference>
<proteinExistence type="predicted"/>
<dbReference type="Proteomes" id="UP000199074">
    <property type="component" value="Unassembled WGS sequence"/>
</dbReference>
<name>A0A1I7NC33_9HYPH</name>
<evidence type="ECO:0008006" key="3">
    <source>
        <dbReference type="Google" id="ProtNLM"/>
    </source>
</evidence>
<reference evidence="1 2" key="1">
    <citation type="submission" date="2016-10" db="EMBL/GenBank/DDBJ databases">
        <authorList>
            <person name="de Groot N.N."/>
        </authorList>
    </citation>
    <scope>NUCLEOTIDE SEQUENCE [LARGE SCALE GENOMIC DNA]</scope>
    <source>
        <strain evidence="1 2">IPL20</strain>
    </source>
</reference>
<dbReference type="AlphaFoldDB" id="A0A1I7NC33"/>
<dbReference type="RefSeq" id="WP_139232539.1">
    <property type="nucleotide sequence ID" value="NZ_FPCK01000001.1"/>
</dbReference>
<dbReference type="STRING" id="429728.SAMN05216456_1568"/>
<sequence>MPKKITPPTLPEGSWPRRLNPDLAAEYMFEPSAEAFLAKVGTVYPLPQIDEPGRRLWLRDKLDAVHFVRAEQDLQNFIGGIKRPSFNRKRNG</sequence>
<gene>
    <name evidence="1" type="ORF">SAMN05216456_1568</name>
</gene>
<organism evidence="1 2">
    <name type="scientific">Devosia crocina</name>
    <dbReference type="NCBI Taxonomy" id="429728"/>
    <lineage>
        <taxon>Bacteria</taxon>
        <taxon>Pseudomonadati</taxon>
        <taxon>Pseudomonadota</taxon>
        <taxon>Alphaproteobacteria</taxon>
        <taxon>Hyphomicrobiales</taxon>
        <taxon>Devosiaceae</taxon>
        <taxon>Devosia</taxon>
    </lineage>
</organism>
<protein>
    <recommendedName>
        <fullName evidence="3">Pyocin activator protein PrtN</fullName>
    </recommendedName>
</protein>